<sequence>MTPTPYAISSPLFLDTRHSNAYDENVKLSLQVLDEELLNEDEISQAATIDPRLTSLDWQWSAESLGIEMDTMQSMHTLMGGSQGVSYMSEATSGCIVQTVTATMQVNSAQLSQRPRCDDSFPANAHDSGQIAIAKHARRYHHLPMPILRIYNQIPKNMES</sequence>
<evidence type="ECO:0000313" key="2">
    <source>
        <dbReference type="Proteomes" id="UP000248817"/>
    </source>
</evidence>
<gene>
    <name evidence="1" type="ORF">BP00DRAFT_450454</name>
</gene>
<dbReference type="AlphaFoldDB" id="A0A2V5HTX9"/>
<keyword evidence="2" id="KW-1185">Reference proteome</keyword>
<dbReference type="EMBL" id="KZ825574">
    <property type="protein sequence ID" value="PYI27271.1"/>
    <property type="molecule type" value="Genomic_DNA"/>
</dbReference>
<protein>
    <submittedName>
        <fullName evidence="1">Uncharacterized protein</fullName>
    </submittedName>
</protein>
<accession>A0A2V5HTX9</accession>
<evidence type="ECO:0000313" key="1">
    <source>
        <dbReference type="EMBL" id="PYI27271.1"/>
    </source>
</evidence>
<proteinExistence type="predicted"/>
<name>A0A2V5HTX9_9EURO</name>
<organism evidence="1 2">
    <name type="scientific">Aspergillus indologenus CBS 114.80</name>
    <dbReference type="NCBI Taxonomy" id="1450541"/>
    <lineage>
        <taxon>Eukaryota</taxon>
        <taxon>Fungi</taxon>
        <taxon>Dikarya</taxon>
        <taxon>Ascomycota</taxon>
        <taxon>Pezizomycotina</taxon>
        <taxon>Eurotiomycetes</taxon>
        <taxon>Eurotiomycetidae</taxon>
        <taxon>Eurotiales</taxon>
        <taxon>Aspergillaceae</taxon>
        <taxon>Aspergillus</taxon>
        <taxon>Aspergillus subgen. Circumdati</taxon>
    </lineage>
</organism>
<dbReference type="Proteomes" id="UP000248817">
    <property type="component" value="Unassembled WGS sequence"/>
</dbReference>
<reference evidence="1 2" key="1">
    <citation type="submission" date="2018-02" db="EMBL/GenBank/DDBJ databases">
        <title>The genomes of Aspergillus section Nigri reveals drivers in fungal speciation.</title>
        <authorList>
            <consortium name="DOE Joint Genome Institute"/>
            <person name="Vesth T.C."/>
            <person name="Nybo J."/>
            <person name="Theobald S."/>
            <person name="Brandl J."/>
            <person name="Frisvad J.C."/>
            <person name="Nielsen K.F."/>
            <person name="Lyhne E.K."/>
            <person name="Kogle M.E."/>
            <person name="Kuo A."/>
            <person name="Riley R."/>
            <person name="Clum A."/>
            <person name="Nolan M."/>
            <person name="Lipzen A."/>
            <person name="Salamov A."/>
            <person name="Henrissat B."/>
            <person name="Wiebenga A."/>
            <person name="De vries R.P."/>
            <person name="Grigoriev I.V."/>
            <person name="Mortensen U.H."/>
            <person name="Andersen M.R."/>
            <person name="Baker S.E."/>
        </authorList>
    </citation>
    <scope>NUCLEOTIDE SEQUENCE [LARGE SCALE GENOMIC DNA]</scope>
    <source>
        <strain evidence="1 2">CBS 114.80</strain>
    </source>
</reference>